<gene>
    <name evidence="1" type="ORF">CPT_Salva_044</name>
</gene>
<evidence type="ECO:0008006" key="3">
    <source>
        <dbReference type="Google" id="ProtNLM"/>
    </source>
</evidence>
<evidence type="ECO:0000313" key="2">
    <source>
        <dbReference type="Proteomes" id="UP000595272"/>
    </source>
</evidence>
<proteinExistence type="predicted"/>
<name>A0A8B6Q853_9CAUD</name>
<protein>
    <recommendedName>
        <fullName evidence="3">Tail terminator protein</fullName>
    </recommendedName>
</protein>
<sequence length="142" mass="15928">MNPIEARNAMLDRFVEAWKPTGFQYRVENMKALDGQPAIPTGDSPWAKVTIRHEDGATTSLTGAHGVRRYEAVGYIIVQLFAPSGDANTKLYELADMLVSAFTKLTPHDCITYSRQRFQEKPGATGMAQVNFFTDFSYESER</sequence>
<evidence type="ECO:0000313" key="1">
    <source>
        <dbReference type="EMBL" id="QQM18208.1"/>
    </source>
</evidence>
<dbReference type="Proteomes" id="UP000595272">
    <property type="component" value="Segment"/>
</dbReference>
<organism evidence="1 2">
    <name type="scientific">Stenotrophomonas phage Salva</name>
    <dbReference type="NCBI Taxonomy" id="2801524"/>
    <lineage>
        <taxon>Viruses</taxon>
        <taxon>Duplodnaviria</taxon>
        <taxon>Heunggongvirae</taxon>
        <taxon>Uroviricota</taxon>
        <taxon>Caudoviricetes</taxon>
        <taxon>Beaumontvirinae</taxon>
        <taxon>Salvavirus</taxon>
        <taxon>Salvavirus salva</taxon>
    </lineage>
</organism>
<dbReference type="EMBL" id="MW393850">
    <property type="protein sequence ID" value="QQM18208.1"/>
    <property type="molecule type" value="Genomic_DNA"/>
</dbReference>
<reference evidence="1 2" key="1">
    <citation type="submission" date="2020-12" db="EMBL/GenBank/DDBJ databases">
        <title>Complete genome sequence of Stenotrophomonas maltophilia phage Salva.</title>
        <authorList>
            <person name="Jefferson B."/>
            <person name="Yao G."/>
            <person name="Clark J."/>
            <person name="Le T."/>
            <person name="Young R."/>
            <person name="Gonzalez C."/>
            <person name="Liu M."/>
        </authorList>
    </citation>
    <scope>NUCLEOTIDE SEQUENCE [LARGE SCALE GENOMIC DNA]</scope>
</reference>
<keyword evidence="2" id="KW-1185">Reference proteome</keyword>
<dbReference type="Gene3D" id="3.30.2000.20">
    <property type="match status" value="1"/>
</dbReference>
<accession>A0A8B6Q853</accession>